<dbReference type="SUPFAM" id="SSF55729">
    <property type="entry name" value="Acyl-CoA N-acyltransferases (Nat)"/>
    <property type="match status" value="1"/>
</dbReference>
<protein>
    <recommendedName>
        <fullName evidence="1">N-acetyltransferase domain-containing protein</fullName>
    </recommendedName>
</protein>
<evidence type="ECO:0000313" key="3">
    <source>
        <dbReference type="Proteomes" id="UP000224634"/>
    </source>
</evidence>
<dbReference type="InterPro" id="IPR016181">
    <property type="entry name" value="Acyl_CoA_acyltransferase"/>
</dbReference>
<dbReference type="Proteomes" id="UP000224634">
    <property type="component" value="Unassembled WGS sequence"/>
</dbReference>
<dbReference type="Gene3D" id="3.40.630.30">
    <property type="match status" value="1"/>
</dbReference>
<dbReference type="CDD" id="cd04301">
    <property type="entry name" value="NAT_SF"/>
    <property type="match status" value="1"/>
</dbReference>
<evidence type="ECO:0000313" key="2">
    <source>
        <dbReference type="EMBL" id="PGH16627.1"/>
    </source>
</evidence>
<dbReference type="PROSITE" id="PS51186">
    <property type="entry name" value="GNAT"/>
    <property type="match status" value="1"/>
</dbReference>
<dbReference type="OrthoDB" id="2115692at2759"/>
<dbReference type="GO" id="GO:0016747">
    <property type="term" value="F:acyltransferase activity, transferring groups other than amino-acyl groups"/>
    <property type="evidence" value="ECO:0007669"/>
    <property type="project" value="InterPro"/>
</dbReference>
<keyword evidence="3" id="KW-1185">Reference proteome</keyword>
<dbReference type="InterPro" id="IPR000182">
    <property type="entry name" value="GNAT_dom"/>
</dbReference>
<dbReference type="PANTHER" id="PTHR42791:SF2">
    <property type="entry name" value="N-ACETYLTRANSFERASE DOMAIN-CONTAINING PROTEIN"/>
    <property type="match status" value="1"/>
</dbReference>
<proteinExistence type="predicted"/>
<reference evidence="2 3" key="1">
    <citation type="submission" date="2017-10" db="EMBL/GenBank/DDBJ databases">
        <title>Comparative genomics in systemic dimorphic fungi from Ajellomycetaceae.</title>
        <authorList>
            <person name="Munoz J.F."/>
            <person name="Mcewen J.G."/>
            <person name="Clay O.K."/>
            <person name="Cuomo C.A."/>
        </authorList>
    </citation>
    <scope>NUCLEOTIDE SEQUENCE [LARGE SCALE GENOMIC DNA]</scope>
    <source>
        <strain evidence="2 3">UAMH7299</strain>
    </source>
</reference>
<comment type="caution">
    <text evidence="2">The sequence shown here is derived from an EMBL/GenBank/DDBJ whole genome shotgun (WGS) entry which is preliminary data.</text>
</comment>
<dbReference type="STRING" id="1447883.A0A2B7Y7N7"/>
<dbReference type="PANTHER" id="PTHR42791">
    <property type="entry name" value="GNAT FAMILY ACETYLTRANSFERASE"/>
    <property type="match status" value="1"/>
</dbReference>
<dbReference type="EMBL" id="PDNA01000072">
    <property type="protein sequence ID" value="PGH16627.1"/>
    <property type="molecule type" value="Genomic_DNA"/>
</dbReference>
<dbReference type="Pfam" id="PF00583">
    <property type="entry name" value="Acetyltransf_1"/>
    <property type="match status" value="1"/>
</dbReference>
<evidence type="ECO:0000259" key="1">
    <source>
        <dbReference type="PROSITE" id="PS51186"/>
    </source>
</evidence>
<organism evidence="2 3">
    <name type="scientific">Polytolypa hystricis (strain UAMH7299)</name>
    <dbReference type="NCBI Taxonomy" id="1447883"/>
    <lineage>
        <taxon>Eukaryota</taxon>
        <taxon>Fungi</taxon>
        <taxon>Dikarya</taxon>
        <taxon>Ascomycota</taxon>
        <taxon>Pezizomycotina</taxon>
        <taxon>Eurotiomycetes</taxon>
        <taxon>Eurotiomycetidae</taxon>
        <taxon>Onygenales</taxon>
        <taxon>Onygenales incertae sedis</taxon>
        <taxon>Polytolypa</taxon>
    </lineage>
</organism>
<dbReference type="AlphaFoldDB" id="A0A2B7Y7N7"/>
<gene>
    <name evidence="2" type="ORF">AJ80_05129</name>
</gene>
<feature type="domain" description="N-acetyltransferase" evidence="1">
    <location>
        <begin position="6"/>
        <end position="222"/>
    </location>
</feature>
<sequence>MASPAIQLLPVVPDDCPALAAVETAAFAPYPASRAMKGTSTEASSIALRAIDLRKRLADAEHMKLAQYVKAVTSDGKVVGWATWHFYLEEGWKEVEKDEEARKKEEEEQVWPEGLNVEARKEFFERIELLRENMKGKRIAHLTILVVAPDFQGQGIGSALIKYGLDIADKENMPAWLEASEAGYPVYKKFGYKDVQVVKFDAGKYTGEGEEVTSVGMLREAKGLSN</sequence>
<name>A0A2B7Y7N7_POLH7</name>
<accession>A0A2B7Y7N7</accession>
<dbReference type="InterPro" id="IPR052523">
    <property type="entry name" value="Trichothecene_AcTrans"/>
</dbReference>